<dbReference type="CDD" id="cd02966">
    <property type="entry name" value="TlpA_like_family"/>
    <property type="match status" value="1"/>
</dbReference>
<dbReference type="RefSeq" id="WP_308990417.1">
    <property type="nucleotide sequence ID" value="NZ_CP155618.1"/>
</dbReference>
<keyword evidence="3" id="KW-1015">Disulfide bond</keyword>
<dbReference type="PROSITE" id="PS51352">
    <property type="entry name" value="THIOREDOXIN_2"/>
    <property type="match status" value="1"/>
</dbReference>
<dbReference type="PROSITE" id="PS00194">
    <property type="entry name" value="THIOREDOXIN_1"/>
    <property type="match status" value="1"/>
</dbReference>
<dbReference type="GO" id="GO:0030313">
    <property type="term" value="C:cell envelope"/>
    <property type="evidence" value="ECO:0007669"/>
    <property type="project" value="UniProtKB-SubCell"/>
</dbReference>
<dbReference type="EMBL" id="CP155618">
    <property type="protein sequence ID" value="XBL14972.1"/>
    <property type="molecule type" value="Genomic_DNA"/>
</dbReference>
<evidence type="ECO:0000313" key="7">
    <source>
        <dbReference type="Proteomes" id="UP001224325"/>
    </source>
</evidence>
<keyword evidence="2" id="KW-0201">Cytochrome c-type biogenesis</keyword>
<feature type="domain" description="Thioredoxin" evidence="5">
    <location>
        <begin position="269"/>
        <end position="408"/>
    </location>
</feature>
<dbReference type="Gene3D" id="3.40.30.10">
    <property type="entry name" value="Glutaredoxin"/>
    <property type="match status" value="1"/>
</dbReference>
<dbReference type="GO" id="GO:0016209">
    <property type="term" value="F:antioxidant activity"/>
    <property type="evidence" value="ECO:0007669"/>
    <property type="project" value="InterPro"/>
</dbReference>
<keyword evidence="4" id="KW-0676">Redox-active center</keyword>
<dbReference type="Pfam" id="PF14289">
    <property type="entry name" value="DUF4369"/>
    <property type="match status" value="1"/>
</dbReference>
<dbReference type="GO" id="GO:0017004">
    <property type="term" value="P:cytochrome complex assembly"/>
    <property type="evidence" value="ECO:0007669"/>
    <property type="project" value="UniProtKB-KW"/>
</dbReference>
<evidence type="ECO:0000259" key="5">
    <source>
        <dbReference type="PROSITE" id="PS51352"/>
    </source>
</evidence>
<comment type="subcellular location">
    <subcellularLocation>
        <location evidence="1">Cell envelope</location>
    </subcellularLocation>
</comment>
<dbReference type="InterPro" id="IPR036249">
    <property type="entry name" value="Thioredoxin-like_sf"/>
</dbReference>
<evidence type="ECO:0000256" key="3">
    <source>
        <dbReference type="ARBA" id="ARBA00023157"/>
    </source>
</evidence>
<dbReference type="InterPro" id="IPR017937">
    <property type="entry name" value="Thioredoxin_CS"/>
</dbReference>
<gene>
    <name evidence="6" type="ORF">QLS71_002900</name>
</gene>
<keyword evidence="7" id="KW-1185">Reference proteome</keyword>
<dbReference type="InterPro" id="IPR013766">
    <property type="entry name" value="Thioredoxin_domain"/>
</dbReference>
<dbReference type="KEGG" id="mlil:QLS71_002900"/>
<dbReference type="Pfam" id="PF00578">
    <property type="entry name" value="AhpC-TSA"/>
    <property type="match status" value="1"/>
</dbReference>
<dbReference type="InterPro" id="IPR000866">
    <property type="entry name" value="AhpC/TSA"/>
</dbReference>
<dbReference type="PANTHER" id="PTHR42852">
    <property type="entry name" value="THIOL:DISULFIDE INTERCHANGE PROTEIN DSBE"/>
    <property type="match status" value="1"/>
</dbReference>
<sequence>MDGGQIILKFHTVLINSMCLIHKNKKMIIRKSILLIILTVSLQGCSKKNYNLTVKINDLDSPNAKVYLLNSLMKVNSETIIDSASLKNNKFSFEGEIPEPKQVFLVLSKEGNGIKDLKNWSGFLSMYLEKGNILVSIKDTVKNAIITGSKLNTEFKLQSEILYGPKKYDDEYNSITESIKNEVSEEKKKVLVLEKAAILNKRIKYRDSLLFNFIDKNPKSYISLKTLNEFAQKGYEESDLIPYFKRLPLEHRSSILGLEFLENLNKKRVDIGELAIDFTQNDENGNPIKLSDFRGKYLLLDFWASWCGPCRAENPNLVMAYKKYHDKGFNILAVSLDTKRDAWLNAIKQENLPWSHVSDLKGFDNEVARLYDVKSIPRNLLIDPEGRIITTNLRGYTLEENLAKIFEK</sequence>
<proteinExistence type="predicted"/>
<evidence type="ECO:0000256" key="2">
    <source>
        <dbReference type="ARBA" id="ARBA00022748"/>
    </source>
</evidence>
<protein>
    <submittedName>
        <fullName evidence="6">TlpA disulfide reductase family protein</fullName>
    </submittedName>
</protein>
<dbReference type="InterPro" id="IPR025380">
    <property type="entry name" value="DUF4369"/>
</dbReference>
<accession>A0AAU7EHN1</accession>
<name>A0AAU7EHN1_9FLAO</name>
<dbReference type="InterPro" id="IPR050553">
    <property type="entry name" value="Thioredoxin_ResA/DsbE_sf"/>
</dbReference>
<evidence type="ECO:0000313" key="6">
    <source>
        <dbReference type="EMBL" id="XBL14972.1"/>
    </source>
</evidence>
<reference evidence="6" key="1">
    <citation type="submission" date="2024-04" db="EMBL/GenBank/DDBJ databases">
        <title>Mariniflexile litorale, isolated from the shallow sediments of the Sea of Japan.</title>
        <authorList>
            <person name="Romanenko L."/>
            <person name="Isaeva M."/>
        </authorList>
    </citation>
    <scope>NUCLEOTIDE SEQUENCE [LARGE SCALE GENOMIC DNA]</scope>
    <source>
        <strain evidence="6">KMM 9835</strain>
    </source>
</reference>
<dbReference type="GO" id="GO:0016491">
    <property type="term" value="F:oxidoreductase activity"/>
    <property type="evidence" value="ECO:0007669"/>
    <property type="project" value="InterPro"/>
</dbReference>
<dbReference type="SUPFAM" id="SSF52833">
    <property type="entry name" value="Thioredoxin-like"/>
    <property type="match status" value="1"/>
</dbReference>
<organism evidence="6 7">
    <name type="scientific">Mariniflexile litorale</name>
    <dbReference type="NCBI Taxonomy" id="3045158"/>
    <lineage>
        <taxon>Bacteria</taxon>
        <taxon>Pseudomonadati</taxon>
        <taxon>Bacteroidota</taxon>
        <taxon>Flavobacteriia</taxon>
        <taxon>Flavobacteriales</taxon>
        <taxon>Flavobacteriaceae</taxon>
        <taxon>Mariniflexile</taxon>
    </lineage>
</organism>
<evidence type="ECO:0000256" key="1">
    <source>
        <dbReference type="ARBA" id="ARBA00004196"/>
    </source>
</evidence>
<dbReference type="Proteomes" id="UP001224325">
    <property type="component" value="Chromosome"/>
</dbReference>
<evidence type="ECO:0000256" key="4">
    <source>
        <dbReference type="ARBA" id="ARBA00023284"/>
    </source>
</evidence>
<dbReference type="PANTHER" id="PTHR42852:SF6">
    <property type="entry name" value="THIOL:DISULFIDE INTERCHANGE PROTEIN DSBE"/>
    <property type="match status" value="1"/>
</dbReference>
<dbReference type="AlphaFoldDB" id="A0AAU7EHN1"/>